<feature type="domain" description="DSBA-like thioredoxin" evidence="2">
    <location>
        <begin position="105"/>
        <end position="202"/>
    </location>
</feature>
<dbReference type="Pfam" id="PF01323">
    <property type="entry name" value="DSBA"/>
    <property type="match status" value="1"/>
</dbReference>
<dbReference type="SUPFAM" id="SSF52833">
    <property type="entry name" value="Thioredoxin-like"/>
    <property type="match status" value="1"/>
</dbReference>
<dbReference type="EMBL" id="RCTF01000004">
    <property type="protein sequence ID" value="RLP80147.1"/>
    <property type="molecule type" value="Genomic_DNA"/>
</dbReference>
<proteinExistence type="predicted"/>
<dbReference type="Gene3D" id="3.40.30.10">
    <property type="entry name" value="Glutaredoxin"/>
    <property type="match status" value="1"/>
</dbReference>
<keyword evidence="4" id="KW-1185">Reference proteome</keyword>
<gene>
    <name evidence="3" type="ORF">D9R14_07285</name>
</gene>
<dbReference type="OrthoDB" id="9988325at2"/>
<feature type="signal peptide" evidence="1">
    <location>
        <begin position="1"/>
        <end position="36"/>
    </location>
</feature>
<organism evidence="3 4">
    <name type="scientific">Xanthobacter tagetidis</name>
    <dbReference type="NCBI Taxonomy" id="60216"/>
    <lineage>
        <taxon>Bacteria</taxon>
        <taxon>Pseudomonadati</taxon>
        <taxon>Pseudomonadota</taxon>
        <taxon>Alphaproteobacteria</taxon>
        <taxon>Hyphomicrobiales</taxon>
        <taxon>Xanthobacteraceae</taxon>
        <taxon>Xanthobacter</taxon>
    </lineage>
</organism>
<evidence type="ECO:0000256" key="1">
    <source>
        <dbReference type="SAM" id="SignalP"/>
    </source>
</evidence>
<dbReference type="GO" id="GO:0016491">
    <property type="term" value="F:oxidoreductase activity"/>
    <property type="evidence" value="ECO:0007669"/>
    <property type="project" value="InterPro"/>
</dbReference>
<feature type="chain" id="PRO_5018278329" description="DSBA-like thioredoxin domain-containing protein" evidence="1">
    <location>
        <begin position="37"/>
        <end position="217"/>
    </location>
</feature>
<accession>A0A3L7AIU1</accession>
<dbReference type="Proteomes" id="UP000269692">
    <property type="component" value="Unassembled WGS sequence"/>
</dbReference>
<dbReference type="InterPro" id="IPR001853">
    <property type="entry name" value="DSBA-like_thioredoxin_dom"/>
</dbReference>
<evidence type="ECO:0000259" key="2">
    <source>
        <dbReference type="Pfam" id="PF01323"/>
    </source>
</evidence>
<sequence length="217" mass="22692">MAGHSPNSGLSRRHLIAAAAGALSAAALPATSRAQAAGPRPLTVEAAAKLGALPGKAVLGAPGTAPRITELVDFNTPEWRRSARDMRELLAGDPRLAYAVVQAPRIDVRSLEAARVALAVLGRGVDLFEAFYFDLAERDGPIDGVVALGAAQRAGLDRYQIFNRSIQPQYTEDLSRAAALASALGVIDTPAYVIGDAVYAGYLDLARKRALLAAARP</sequence>
<evidence type="ECO:0000313" key="4">
    <source>
        <dbReference type="Proteomes" id="UP000269692"/>
    </source>
</evidence>
<name>A0A3L7AIU1_9HYPH</name>
<dbReference type="RefSeq" id="WP_121622650.1">
    <property type="nucleotide sequence ID" value="NZ_JACIIW010000002.1"/>
</dbReference>
<reference evidence="3 4" key="1">
    <citation type="submission" date="2018-10" db="EMBL/GenBank/DDBJ databases">
        <title>Xanthobacter tagetidis genome sequencing and assembly.</title>
        <authorList>
            <person name="Maclea K.S."/>
            <person name="Goen A.E."/>
            <person name="Fatima S.A."/>
        </authorList>
    </citation>
    <scope>NUCLEOTIDE SEQUENCE [LARGE SCALE GENOMIC DNA]</scope>
    <source>
        <strain evidence="3 4">ATCC 700314</strain>
    </source>
</reference>
<evidence type="ECO:0000313" key="3">
    <source>
        <dbReference type="EMBL" id="RLP80147.1"/>
    </source>
</evidence>
<dbReference type="InterPro" id="IPR006311">
    <property type="entry name" value="TAT_signal"/>
</dbReference>
<keyword evidence="1" id="KW-0732">Signal</keyword>
<dbReference type="PROSITE" id="PS51318">
    <property type="entry name" value="TAT"/>
    <property type="match status" value="1"/>
</dbReference>
<dbReference type="AlphaFoldDB" id="A0A3L7AIU1"/>
<comment type="caution">
    <text evidence="3">The sequence shown here is derived from an EMBL/GenBank/DDBJ whole genome shotgun (WGS) entry which is preliminary data.</text>
</comment>
<dbReference type="InterPro" id="IPR036249">
    <property type="entry name" value="Thioredoxin-like_sf"/>
</dbReference>
<protein>
    <recommendedName>
        <fullName evidence="2">DSBA-like thioredoxin domain-containing protein</fullName>
    </recommendedName>
</protein>